<reference evidence="1 2" key="1">
    <citation type="submission" date="2016-04" db="EMBL/GenBank/DDBJ databases">
        <title>Genome analyses suggest a sexual origin of heterokaryosis in a supposedly ancient asexual fungus.</title>
        <authorList>
            <person name="Ropars J."/>
            <person name="Sedzielewska K."/>
            <person name="Noel J."/>
            <person name="Charron P."/>
            <person name="Farinelli L."/>
            <person name="Marton T."/>
            <person name="Kruger M."/>
            <person name="Pelin A."/>
            <person name="Brachmann A."/>
            <person name="Corradi N."/>
        </authorList>
    </citation>
    <scope>NUCLEOTIDE SEQUENCE [LARGE SCALE GENOMIC DNA]</scope>
    <source>
        <strain evidence="1 2">C2</strain>
    </source>
</reference>
<sequence length="145" mass="17060">MDNQNLPKLLKFFSDDCKVLVASTRLSSRIIDFGKWIFGIFTCKPASFDLMIFDDDFVLKREVRKALGDEDDFVLKRKVREALDDEDDFILEREVREALGDEDDFMLKGNLKVLSDEEDDFVLKGIVKFPMTCWRFVKQFLPHQH</sequence>
<reference evidence="1 2" key="2">
    <citation type="submission" date="2017-10" db="EMBL/GenBank/DDBJ databases">
        <title>Extensive intraspecific genome diversity in a model arbuscular mycorrhizal fungus.</title>
        <authorList>
            <person name="Chen E.C.H."/>
            <person name="Morin E."/>
            <person name="Baudet D."/>
            <person name="Noel J."/>
            <person name="Ndikumana S."/>
            <person name="Charron P."/>
            <person name="St-Onge C."/>
            <person name="Giorgi J."/>
            <person name="Grigoriev I.V."/>
            <person name="Roux C."/>
            <person name="Martin F.M."/>
            <person name="Corradi N."/>
        </authorList>
    </citation>
    <scope>NUCLEOTIDE SEQUENCE [LARGE SCALE GENOMIC DNA]</scope>
    <source>
        <strain evidence="1 2">C2</strain>
    </source>
</reference>
<evidence type="ECO:0000313" key="1">
    <source>
        <dbReference type="EMBL" id="PKK56311.1"/>
    </source>
</evidence>
<proteinExistence type="predicted"/>
<dbReference type="VEuPathDB" id="FungiDB:FUN_005842"/>
<dbReference type="AlphaFoldDB" id="A0A2N1M3U8"/>
<gene>
    <name evidence="1" type="ORF">RhiirC2_800296</name>
</gene>
<dbReference type="VEuPathDB" id="FungiDB:RhiirFUN_001389"/>
<dbReference type="EMBL" id="LLXL01005836">
    <property type="protein sequence ID" value="PKK56311.1"/>
    <property type="molecule type" value="Genomic_DNA"/>
</dbReference>
<name>A0A2N1M3U8_9GLOM</name>
<evidence type="ECO:0000313" key="2">
    <source>
        <dbReference type="Proteomes" id="UP000233469"/>
    </source>
</evidence>
<accession>A0A2N1M3U8</accession>
<protein>
    <submittedName>
        <fullName evidence="1">Uncharacterized protein</fullName>
    </submittedName>
</protein>
<organism evidence="1 2">
    <name type="scientific">Rhizophagus irregularis</name>
    <dbReference type="NCBI Taxonomy" id="588596"/>
    <lineage>
        <taxon>Eukaryota</taxon>
        <taxon>Fungi</taxon>
        <taxon>Fungi incertae sedis</taxon>
        <taxon>Mucoromycota</taxon>
        <taxon>Glomeromycotina</taxon>
        <taxon>Glomeromycetes</taxon>
        <taxon>Glomerales</taxon>
        <taxon>Glomeraceae</taxon>
        <taxon>Rhizophagus</taxon>
    </lineage>
</organism>
<comment type="caution">
    <text evidence="1">The sequence shown here is derived from an EMBL/GenBank/DDBJ whole genome shotgun (WGS) entry which is preliminary data.</text>
</comment>
<dbReference type="Proteomes" id="UP000233469">
    <property type="component" value="Unassembled WGS sequence"/>
</dbReference>
<dbReference type="VEuPathDB" id="FungiDB:RhiirA1_486566"/>